<evidence type="ECO:0000313" key="6">
    <source>
        <dbReference type="Proteomes" id="UP000676194"/>
    </source>
</evidence>
<accession>A0A8E6B986</accession>
<dbReference type="InterPro" id="IPR029753">
    <property type="entry name" value="D-isomer_DH_CS"/>
</dbReference>
<evidence type="ECO:0000259" key="4">
    <source>
        <dbReference type="Pfam" id="PF02826"/>
    </source>
</evidence>
<dbReference type="Pfam" id="PF02826">
    <property type="entry name" value="2-Hacid_dh_C"/>
    <property type="match status" value="1"/>
</dbReference>
<dbReference type="SUPFAM" id="SSF51735">
    <property type="entry name" value="NAD(P)-binding Rossmann-fold domains"/>
    <property type="match status" value="1"/>
</dbReference>
<dbReference type="InterPro" id="IPR051638">
    <property type="entry name" value="CTBP_dehydrogenase"/>
</dbReference>
<dbReference type="InterPro" id="IPR006140">
    <property type="entry name" value="D-isomer_DH_NAD-bd"/>
</dbReference>
<dbReference type="InterPro" id="IPR006139">
    <property type="entry name" value="D-isomer_2_OHA_DH_cat_dom"/>
</dbReference>
<dbReference type="GO" id="GO:0001221">
    <property type="term" value="F:transcription coregulator binding"/>
    <property type="evidence" value="ECO:0007669"/>
    <property type="project" value="TreeGrafter"/>
</dbReference>
<dbReference type="InterPro" id="IPR043322">
    <property type="entry name" value="CtBP"/>
</dbReference>
<dbReference type="Proteomes" id="UP000676194">
    <property type="component" value="Chromosome"/>
</dbReference>
<dbReference type="PANTHER" id="PTHR46029">
    <property type="entry name" value="C-TERMINAL-BINDING PROTEIN"/>
    <property type="match status" value="1"/>
</dbReference>
<proteinExistence type="inferred from homology"/>
<feature type="domain" description="D-isomer specific 2-hydroxyacid dehydrogenase catalytic" evidence="3">
    <location>
        <begin position="13"/>
        <end position="327"/>
    </location>
</feature>
<dbReference type="Pfam" id="PF00389">
    <property type="entry name" value="2-Hacid_dh"/>
    <property type="match status" value="1"/>
</dbReference>
<name>A0A8E6B986_9BACT</name>
<dbReference type="Gene3D" id="3.40.50.720">
    <property type="entry name" value="NAD(P)-binding Rossmann-like Domain"/>
    <property type="match status" value="2"/>
</dbReference>
<evidence type="ECO:0000256" key="2">
    <source>
        <dbReference type="RuleBase" id="RU003719"/>
    </source>
</evidence>
<gene>
    <name evidence="5" type="ORF">KIH39_07390</name>
</gene>
<dbReference type="CDD" id="cd05299">
    <property type="entry name" value="CtBP_dh"/>
    <property type="match status" value="1"/>
</dbReference>
<keyword evidence="6" id="KW-1185">Reference proteome</keyword>
<dbReference type="SUPFAM" id="SSF52283">
    <property type="entry name" value="Formate/glycerate dehydrogenase catalytic domain-like"/>
    <property type="match status" value="1"/>
</dbReference>
<dbReference type="GO" id="GO:0016616">
    <property type="term" value="F:oxidoreductase activity, acting on the CH-OH group of donors, NAD or NADP as acceptor"/>
    <property type="evidence" value="ECO:0007669"/>
    <property type="project" value="InterPro"/>
</dbReference>
<dbReference type="RefSeq" id="WP_213498677.1">
    <property type="nucleotide sequence ID" value="NZ_CP074694.1"/>
</dbReference>
<feature type="domain" description="D-isomer specific 2-hydroxyacid dehydrogenase NAD-binding" evidence="4">
    <location>
        <begin position="107"/>
        <end position="295"/>
    </location>
</feature>
<dbReference type="PANTHER" id="PTHR46029:SF7">
    <property type="entry name" value="C-TERMINAL-BINDING PROTEIN"/>
    <property type="match status" value="1"/>
</dbReference>
<dbReference type="GO" id="GO:0051287">
    <property type="term" value="F:NAD binding"/>
    <property type="evidence" value="ECO:0007669"/>
    <property type="project" value="InterPro"/>
</dbReference>
<dbReference type="AlphaFoldDB" id="A0A8E6B986"/>
<evidence type="ECO:0000259" key="3">
    <source>
        <dbReference type="Pfam" id="PF00389"/>
    </source>
</evidence>
<dbReference type="InterPro" id="IPR036291">
    <property type="entry name" value="NAD(P)-bd_dom_sf"/>
</dbReference>
<dbReference type="KEGG" id="tsph:KIH39_07390"/>
<dbReference type="GO" id="GO:0006357">
    <property type="term" value="P:regulation of transcription by RNA polymerase II"/>
    <property type="evidence" value="ECO:0007669"/>
    <property type="project" value="TreeGrafter"/>
</dbReference>
<comment type="similarity">
    <text evidence="2">Belongs to the D-isomer specific 2-hydroxyacid dehydrogenase family.</text>
</comment>
<keyword evidence="1 2" id="KW-0560">Oxidoreductase</keyword>
<dbReference type="GO" id="GO:0140297">
    <property type="term" value="F:DNA-binding transcription factor binding"/>
    <property type="evidence" value="ECO:0007669"/>
    <property type="project" value="TreeGrafter"/>
</dbReference>
<reference evidence="5" key="1">
    <citation type="submission" date="2021-05" db="EMBL/GenBank/DDBJ databases">
        <title>Complete genome sequence of the cellulolytic planctomycete Telmatocola sphagniphila SP2T and characterization of the first cellulase from planctomycetes.</title>
        <authorList>
            <person name="Rakitin A.L."/>
            <person name="Beletsky A.V."/>
            <person name="Naumoff D.G."/>
            <person name="Kulichevskaya I.S."/>
            <person name="Mardanov A.V."/>
            <person name="Ravin N.V."/>
            <person name="Dedysh S.N."/>
        </authorList>
    </citation>
    <scope>NUCLEOTIDE SEQUENCE</scope>
    <source>
        <strain evidence="5">SP2T</strain>
    </source>
</reference>
<protein>
    <submittedName>
        <fullName evidence="5">C-terminal binding protein</fullName>
    </submittedName>
</protein>
<dbReference type="EMBL" id="CP074694">
    <property type="protein sequence ID" value="QVL33722.1"/>
    <property type="molecule type" value="Genomic_DNA"/>
</dbReference>
<evidence type="ECO:0000256" key="1">
    <source>
        <dbReference type="ARBA" id="ARBA00023002"/>
    </source>
</evidence>
<organism evidence="5 6">
    <name type="scientific">Telmatocola sphagniphila</name>
    <dbReference type="NCBI Taxonomy" id="1123043"/>
    <lineage>
        <taxon>Bacteria</taxon>
        <taxon>Pseudomonadati</taxon>
        <taxon>Planctomycetota</taxon>
        <taxon>Planctomycetia</taxon>
        <taxon>Gemmatales</taxon>
        <taxon>Gemmataceae</taxon>
    </lineage>
</organism>
<evidence type="ECO:0000313" key="5">
    <source>
        <dbReference type="EMBL" id="QVL33722.1"/>
    </source>
</evidence>
<sequence>MKVVISDFIHDSLQPEKKILGDLATVESLNGFAEAELWGRIDEADAIMMYHNLALTSKTIERLKNCKLIVRCGVGIDNVDWKFARTQGIPVANVPDYGSEEVADTALGMLLSLTRGISFLNQRLIRSQGEYSYSQVAPLRRLRGQTCGVIGVGRIGTAFVLRAKALNMRVVFYDPYVSDGVEKALGVERVNSLEELLQQSYAVSVHCPLTPETRHLINAQTIELLPKGSFLVNTARGAIVDTTIIPQAIASGRLAGAGIDVLADEPPEPENPLVLAWRDPQNPCHDRVILNPHSAFYSEEGLTDMRVKGSQACRNALLGLPLRNVVN</sequence>
<dbReference type="PROSITE" id="PS00671">
    <property type="entry name" value="D_2_HYDROXYACID_DH_3"/>
    <property type="match status" value="1"/>
</dbReference>
<dbReference type="GO" id="GO:0003714">
    <property type="term" value="F:transcription corepressor activity"/>
    <property type="evidence" value="ECO:0007669"/>
    <property type="project" value="InterPro"/>
</dbReference>